<evidence type="ECO:0000256" key="8">
    <source>
        <dbReference type="ARBA" id="ARBA00048679"/>
    </source>
</evidence>
<dbReference type="PANTHER" id="PTHR24419">
    <property type="entry name" value="INTERLEUKIN-1 RECEPTOR-ASSOCIATED KINASE"/>
    <property type="match status" value="1"/>
</dbReference>
<evidence type="ECO:0000313" key="11">
    <source>
        <dbReference type="Proteomes" id="UP000291404"/>
    </source>
</evidence>
<name>A0A4Q9LFU1_9MICR</name>
<dbReference type="GO" id="GO:0072354">
    <property type="term" value="F:histone H3T3 kinase activity"/>
    <property type="evidence" value="ECO:0007669"/>
    <property type="project" value="TreeGrafter"/>
</dbReference>
<evidence type="ECO:0000256" key="4">
    <source>
        <dbReference type="ARBA" id="ARBA00022741"/>
    </source>
</evidence>
<comment type="caution">
    <text evidence="10">The sequence shown here is derived from an EMBL/GenBank/DDBJ whole genome shotgun (WGS) entry which is preliminary data.</text>
</comment>
<organism evidence="10 11">
    <name type="scientific">Hamiltosporidium magnivora</name>
    <dbReference type="NCBI Taxonomy" id="148818"/>
    <lineage>
        <taxon>Eukaryota</taxon>
        <taxon>Fungi</taxon>
        <taxon>Fungi incertae sedis</taxon>
        <taxon>Microsporidia</taxon>
        <taxon>Dubosqiidae</taxon>
        <taxon>Hamiltosporidium</taxon>
    </lineage>
</organism>
<dbReference type="Gene3D" id="1.10.510.10">
    <property type="entry name" value="Transferase(Phosphotransferase) domain 1"/>
    <property type="match status" value="1"/>
</dbReference>
<evidence type="ECO:0000256" key="7">
    <source>
        <dbReference type="ARBA" id="ARBA00047899"/>
    </source>
</evidence>
<dbReference type="InterPro" id="IPR024604">
    <property type="entry name" value="GSG2_C"/>
</dbReference>
<sequence>MHKMCRNFEINNRGKHVMVLRQRMKQILLKPNSKINNNLECESDRFVFLKKVLFRDKEICNKQNNQPLYCITRKKMNKETKILSKLENMFKLKFDFQEQSNKQNINRNKRSNINPDDLRTESVKLTHGYQKLSKIVIKEQPRYKNRTFLNKINHLNFIRDDIDNNLCNIIPSSHPNINNLDLPSEKDRIKSYQEKSEFYGLNDNLKNDLLKIFTDTEDIASQFQINLRSFDSLPKNHVKKIGEATFSDVFCVKQKIFKIIPLKKEKCKLVDLSVNVINSDNIGNTDHKTSENHNSDVFVNIYCETDTRKNMDEDESLMLFKDFYRESFILKILSKEKNVCQFFDSCVLKGGYTKEYIEAWNDFKQFNTSENIFPLNFTKDQLFGCLIMENGGNDLEKFIFKNKAEVKEVFFQTCYFLADMESKYEFEHRDLHWGNILINRLPKNKRKNKKKHVNNYPHTLKNKYKISHNKSVMIDDSNQNINELKENIASNNQFVNNAPDKLNFSENKEYINSEEIKEFKSNDIISLESKNITQIKEGVKISKNEKFISKFLNVKIIDFSLSRLNHKGTIIYKDLNEFDWLFEDETIIGEEHLKIYPKMKSNNQNDWKKFSPENNVLWLEYLLFKLQEKGKNFKLVSFFQKAKKILKFSHSAKDVWKAISKIKTCIP</sequence>
<dbReference type="Proteomes" id="UP000291404">
    <property type="component" value="Unassembled WGS sequence"/>
</dbReference>
<evidence type="ECO:0000256" key="6">
    <source>
        <dbReference type="ARBA" id="ARBA00022840"/>
    </source>
</evidence>
<keyword evidence="3" id="KW-0808">Transferase</keyword>
<dbReference type="Pfam" id="PF12330">
    <property type="entry name" value="Haspin_kinase"/>
    <property type="match status" value="1"/>
</dbReference>
<evidence type="ECO:0000313" key="10">
    <source>
        <dbReference type="EMBL" id="TBU06919.1"/>
    </source>
</evidence>
<keyword evidence="6" id="KW-0067">ATP-binding</keyword>
<dbReference type="VEuPathDB" id="MicrosporidiaDB:CWI39_1640p0010"/>
<evidence type="ECO:0000259" key="9">
    <source>
        <dbReference type="SMART" id="SM01331"/>
    </source>
</evidence>
<reference evidence="10 11" key="1">
    <citation type="submission" date="2017-12" db="EMBL/GenBank/DDBJ databases">
        <authorList>
            <person name="Pombert J.-F."/>
            <person name="Haag K.L."/>
            <person name="Ebert D."/>
        </authorList>
    </citation>
    <scope>NUCLEOTIDE SEQUENCE [LARGE SCALE GENOMIC DNA]</scope>
    <source>
        <strain evidence="10">BE-OM-2</strain>
    </source>
</reference>
<accession>A0A4Q9LFU1</accession>
<dbReference type="PANTHER" id="PTHR24419:SF18">
    <property type="entry name" value="SERINE_THREONINE-PROTEIN KINASE HASPIN"/>
    <property type="match status" value="1"/>
</dbReference>
<evidence type="ECO:0000256" key="2">
    <source>
        <dbReference type="ARBA" id="ARBA00022527"/>
    </source>
</evidence>
<evidence type="ECO:0000256" key="1">
    <source>
        <dbReference type="ARBA" id="ARBA00012513"/>
    </source>
</evidence>
<comment type="catalytic activity">
    <reaction evidence="7">
        <text>L-threonyl-[protein] + ATP = O-phospho-L-threonyl-[protein] + ADP + H(+)</text>
        <dbReference type="Rhea" id="RHEA:46608"/>
        <dbReference type="Rhea" id="RHEA-COMP:11060"/>
        <dbReference type="Rhea" id="RHEA-COMP:11605"/>
        <dbReference type="ChEBI" id="CHEBI:15378"/>
        <dbReference type="ChEBI" id="CHEBI:30013"/>
        <dbReference type="ChEBI" id="CHEBI:30616"/>
        <dbReference type="ChEBI" id="CHEBI:61977"/>
        <dbReference type="ChEBI" id="CHEBI:456216"/>
        <dbReference type="EC" id="2.7.11.1"/>
    </reaction>
</comment>
<evidence type="ECO:0000256" key="3">
    <source>
        <dbReference type="ARBA" id="ARBA00022679"/>
    </source>
</evidence>
<dbReference type="GO" id="GO:0005634">
    <property type="term" value="C:nucleus"/>
    <property type="evidence" value="ECO:0007669"/>
    <property type="project" value="TreeGrafter"/>
</dbReference>
<dbReference type="EMBL" id="PITI01000359">
    <property type="protein sequence ID" value="TBU06919.1"/>
    <property type="molecule type" value="Genomic_DNA"/>
</dbReference>
<evidence type="ECO:0000256" key="5">
    <source>
        <dbReference type="ARBA" id="ARBA00022777"/>
    </source>
</evidence>
<keyword evidence="11" id="KW-1185">Reference proteome</keyword>
<dbReference type="GO" id="GO:0035556">
    <property type="term" value="P:intracellular signal transduction"/>
    <property type="evidence" value="ECO:0007669"/>
    <property type="project" value="TreeGrafter"/>
</dbReference>
<dbReference type="SUPFAM" id="SSF56112">
    <property type="entry name" value="Protein kinase-like (PK-like)"/>
    <property type="match status" value="1"/>
</dbReference>
<gene>
    <name evidence="10" type="ORF">CWI36_0359p0020</name>
</gene>
<dbReference type="AlphaFoldDB" id="A0A4Q9LFU1"/>
<dbReference type="GO" id="GO:0005737">
    <property type="term" value="C:cytoplasm"/>
    <property type="evidence" value="ECO:0007669"/>
    <property type="project" value="TreeGrafter"/>
</dbReference>
<keyword evidence="4" id="KW-0547">Nucleotide-binding</keyword>
<dbReference type="GO" id="GO:0005524">
    <property type="term" value="F:ATP binding"/>
    <property type="evidence" value="ECO:0007669"/>
    <property type="project" value="UniProtKB-KW"/>
</dbReference>
<comment type="catalytic activity">
    <reaction evidence="8">
        <text>L-seryl-[protein] + ATP = O-phospho-L-seryl-[protein] + ADP + H(+)</text>
        <dbReference type="Rhea" id="RHEA:17989"/>
        <dbReference type="Rhea" id="RHEA-COMP:9863"/>
        <dbReference type="Rhea" id="RHEA-COMP:11604"/>
        <dbReference type="ChEBI" id="CHEBI:15378"/>
        <dbReference type="ChEBI" id="CHEBI:29999"/>
        <dbReference type="ChEBI" id="CHEBI:30616"/>
        <dbReference type="ChEBI" id="CHEBI:83421"/>
        <dbReference type="ChEBI" id="CHEBI:456216"/>
        <dbReference type="EC" id="2.7.11.1"/>
    </reaction>
</comment>
<dbReference type="SMART" id="SM01331">
    <property type="entry name" value="DUF3635"/>
    <property type="match status" value="1"/>
</dbReference>
<dbReference type="InterPro" id="IPR011009">
    <property type="entry name" value="Kinase-like_dom_sf"/>
</dbReference>
<keyword evidence="2" id="KW-0723">Serine/threonine-protein kinase</keyword>
<protein>
    <recommendedName>
        <fullName evidence="1">non-specific serine/threonine protein kinase</fullName>
        <ecNumber evidence="1">2.7.11.1</ecNumber>
    </recommendedName>
</protein>
<keyword evidence="5 10" id="KW-0418">Kinase</keyword>
<dbReference type="EC" id="2.7.11.1" evidence="1"/>
<dbReference type="GO" id="GO:0000278">
    <property type="term" value="P:mitotic cell cycle"/>
    <property type="evidence" value="ECO:0007669"/>
    <property type="project" value="TreeGrafter"/>
</dbReference>
<proteinExistence type="predicted"/>
<dbReference type="Gene3D" id="3.30.200.20">
    <property type="entry name" value="Phosphorylase Kinase, domain 1"/>
    <property type="match status" value="1"/>
</dbReference>
<dbReference type="VEuPathDB" id="MicrosporidiaDB:CWI36_0359p0020"/>
<feature type="domain" description="Serine/threonine-protein kinase haspin C-terminal" evidence="9">
    <location>
        <begin position="579"/>
        <end position="660"/>
    </location>
</feature>